<organism evidence="3 4">
    <name type="scientific">Marispirochaeta aestuarii</name>
    <dbReference type="NCBI Taxonomy" id="1963862"/>
    <lineage>
        <taxon>Bacteria</taxon>
        <taxon>Pseudomonadati</taxon>
        <taxon>Spirochaetota</taxon>
        <taxon>Spirochaetia</taxon>
        <taxon>Spirochaetales</taxon>
        <taxon>Spirochaetaceae</taxon>
        <taxon>Marispirochaeta</taxon>
    </lineage>
</organism>
<dbReference type="Pfam" id="PF03480">
    <property type="entry name" value="DctP"/>
    <property type="match status" value="1"/>
</dbReference>
<sequence length="272" mass="30953">MKSGLLVPILLGIMVILLIYSLAFLVFLPYLPLPGGTSIVEGGRIHRDLGGDQDFRVIKVAHGLPRYHPLHQSLSQDFAAPLETATRLQLIVELYPDGGLGPEDQLLRGLEKGTLEICLIRGDGEFQKSFTLATTAGPARHVWKIKDPLPENSNVLALREDRVIPALQAGIETLVLSETVLQREARNGRFAYIDLDIFEWYHQDWDRWTEELLVPEYHIPRYRLMVNTDFYESLDPAYRRLLREYAENFAAGASPEVERSEEELLSLYRQGE</sequence>
<dbReference type="EMBL" id="MWQY01000006">
    <property type="protein sequence ID" value="ORC36256.1"/>
    <property type="molecule type" value="Genomic_DNA"/>
</dbReference>
<name>A0A1Y1RZK8_9SPIO</name>
<accession>A0A1Y1RZK8</accession>
<reference evidence="3 4" key="1">
    <citation type="submission" date="2017-03" db="EMBL/GenBank/DDBJ databases">
        <title>Draft Genome sequence of Marispirochaeta sp. strain JC444.</title>
        <authorList>
            <person name="Shivani Y."/>
            <person name="Subhash Y."/>
            <person name="Sasikala C."/>
            <person name="Ramana C."/>
        </authorList>
    </citation>
    <scope>NUCLEOTIDE SEQUENCE [LARGE SCALE GENOMIC DNA]</scope>
    <source>
        <strain evidence="3 4">JC444</strain>
    </source>
</reference>
<dbReference type="InterPro" id="IPR038404">
    <property type="entry name" value="TRAP_DctP_sf"/>
</dbReference>
<keyword evidence="2" id="KW-0472">Membrane</keyword>
<keyword evidence="1" id="KW-0732">Signal</keyword>
<evidence type="ECO:0000313" key="3">
    <source>
        <dbReference type="EMBL" id="ORC36256.1"/>
    </source>
</evidence>
<gene>
    <name evidence="3" type="ORF">B4O97_06600</name>
</gene>
<evidence type="ECO:0000256" key="2">
    <source>
        <dbReference type="SAM" id="Phobius"/>
    </source>
</evidence>
<dbReference type="InterPro" id="IPR018389">
    <property type="entry name" value="DctP_fam"/>
</dbReference>
<dbReference type="RefSeq" id="WP_083049393.1">
    <property type="nucleotide sequence ID" value="NZ_MWQY01000006.1"/>
</dbReference>
<keyword evidence="2" id="KW-0812">Transmembrane</keyword>
<dbReference type="Proteomes" id="UP000192343">
    <property type="component" value="Unassembled WGS sequence"/>
</dbReference>
<dbReference type="AlphaFoldDB" id="A0A1Y1RZK8"/>
<protein>
    <submittedName>
        <fullName evidence="3">Uncharacterized protein</fullName>
    </submittedName>
</protein>
<keyword evidence="2" id="KW-1133">Transmembrane helix</keyword>
<evidence type="ECO:0000256" key="1">
    <source>
        <dbReference type="ARBA" id="ARBA00022729"/>
    </source>
</evidence>
<proteinExistence type="predicted"/>
<dbReference type="STRING" id="1963862.B4O97_06600"/>
<evidence type="ECO:0000313" key="4">
    <source>
        <dbReference type="Proteomes" id="UP000192343"/>
    </source>
</evidence>
<comment type="caution">
    <text evidence="3">The sequence shown here is derived from an EMBL/GenBank/DDBJ whole genome shotgun (WGS) entry which is preliminary data.</text>
</comment>
<keyword evidence="4" id="KW-1185">Reference proteome</keyword>
<dbReference type="Gene3D" id="3.40.190.170">
    <property type="entry name" value="Bacterial extracellular solute-binding protein, family 7"/>
    <property type="match status" value="1"/>
</dbReference>
<feature type="transmembrane region" description="Helical" evidence="2">
    <location>
        <begin position="6"/>
        <end position="28"/>
    </location>
</feature>
<dbReference type="GO" id="GO:0055085">
    <property type="term" value="P:transmembrane transport"/>
    <property type="evidence" value="ECO:0007669"/>
    <property type="project" value="InterPro"/>
</dbReference>